<evidence type="ECO:0000259" key="1">
    <source>
        <dbReference type="SMART" id="SM01238"/>
    </source>
</evidence>
<dbReference type="OrthoDB" id="18595at2759"/>
<evidence type="ECO:0000313" key="3">
    <source>
        <dbReference type="Proteomes" id="UP000186601"/>
    </source>
</evidence>
<reference evidence="2 3" key="1">
    <citation type="submission" date="2018-02" db="EMBL/GenBank/DDBJ databases">
        <title>Genome sequence of the basidiomycete white-rot fungus Phlebia centrifuga.</title>
        <authorList>
            <person name="Granchi Z."/>
            <person name="Peng M."/>
            <person name="de Vries R.P."/>
            <person name="Hilden K."/>
            <person name="Makela M.R."/>
            <person name="Grigoriev I."/>
            <person name="Riley R."/>
        </authorList>
    </citation>
    <scope>NUCLEOTIDE SEQUENCE [LARGE SCALE GENOMIC DNA]</scope>
    <source>
        <strain evidence="2 3">FBCC195</strain>
    </source>
</reference>
<dbReference type="Proteomes" id="UP000186601">
    <property type="component" value="Unassembled WGS sequence"/>
</dbReference>
<organism evidence="2 3">
    <name type="scientific">Hermanssonia centrifuga</name>
    <dbReference type="NCBI Taxonomy" id="98765"/>
    <lineage>
        <taxon>Eukaryota</taxon>
        <taxon>Fungi</taxon>
        <taxon>Dikarya</taxon>
        <taxon>Basidiomycota</taxon>
        <taxon>Agaricomycotina</taxon>
        <taxon>Agaricomycetes</taxon>
        <taxon>Polyporales</taxon>
        <taxon>Meruliaceae</taxon>
        <taxon>Hermanssonia</taxon>
    </lineage>
</organism>
<gene>
    <name evidence="2" type="ORF">PHLCEN_2v5584</name>
</gene>
<evidence type="ECO:0000313" key="2">
    <source>
        <dbReference type="EMBL" id="PSR83875.1"/>
    </source>
</evidence>
<comment type="caution">
    <text evidence="2">The sequence shown here is derived from an EMBL/GenBank/DDBJ whole genome shotgun (WGS) entry which is preliminary data.</text>
</comment>
<keyword evidence="3" id="KW-1185">Reference proteome</keyword>
<name>A0A2R6P1Y5_9APHY</name>
<accession>A0A2R6P1Y5</accession>
<dbReference type="InterPro" id="IPR019083">
    <property type="entry name" value="SAM_Ribosomal_mS41"/>
</dbReference>
<sequence>MGLAAKIDSPTAFLTAIGRSAETKVTPETWEELWKLDRQTLKKAGLPVRDRRRVDVILYHVLVV</sequence>
<dbReference type="Pfam" id="PF09597">
    <property type="entry name" value="SAM_Ribosomal_mS41"/>
    <property type="match status" value="1"/>
</dbReference>
<dbReference type="SMART" id="SM01238">
    <property type="entry name" value="IGR"/>
    <property type="match status" value="1"/>
</dbReference>
<feature type="domain" description="Small ribosomal subunit protein mS41 SAM" evidence="1">
    <location>
        <begin position="10"/>
        <end position="55"/>
    </location>
</feature>
<dbReference type="EMBL" id="MLYV02000550">
    <property type="protein sequence ID" value="PSR83875.1"/>
    <property type="molecule type" value="Genomic_DNA"/>
</dbReference>
<dbReference type="AlphaFoldDB" id="A0A2R6P1Y5"/>
<proteinExistence type="predicted"/>
<dbReference type="STRING" id="98765.A0A2R6P1Y5"/>
<protein>
    <recommendedName>
        <fullName evidence="1">Small ribosomal subunit protein mS41 SAM domain-containing protein</fullName>
    </recommendedName>
</protein>